<dbReference type="Proteomes" id="UP000799770">
    <property type="component" value="Unassembled WGS sequence"/>
</dbReference>
<feature type="region of interest" description="Disordered" evidence="1">
    <location>
        <begin position="29"/>
        <end position="215"/>
    </location>
</feature>
<feature type="compositionally biased region" description="Acidic residues" evidence="1">
    <location>
        <begin position="198"/>
        <end position="215"/>
    </location>
</feature>
<protein>
    <submittedName>
        <fullName evidence="2">Uncharacterized protein</fullName>
    </submittedName>
</protein>
<feature type="compositionally biased region" description="Basic and acidic residues" evidence="1">
    <location>
        <begin position="78"/>
        <end position="98"/>
    </location>
</feature>
<accession>A0A6A5ZI80</accession>
<organism evidence="2 3">
    <name type="scientific">Lophiotrema nucula</name>
    <dbReference type="NCBI Taxonomy" id="690887"/>
    <lineage>
        <taxon>Eukaryota</taxon>
        <taxon>Fungi</taxon>
        <taxon>Dikarya</taxon>
        <taxon>Ascomycota</taxon>
        <taxon>Pezizomycotina</taxon>
        <taxon>Dothideomycetes</taxon>
        <taxon>Pleosporomycetidae</taxon>
        <taxon>Pleosporales</taxon>
        <taxon>Lophiotremataceae</taxon>
        <taxon>Lophiotrema</taxon>
    </lineage>
</organism>
<keyword evidence="3" id="KW-1185">Reference proteome</keyword>
<evidence type="ECO:0000313" key="2">
    <source>
        <dbReference type="EMBL" id="KAF2118764.1"/>
    </source>
</evidence>
<name>A0A6A5ZI80_9PLEO</name>
<evidence type="ECO:0000313" key="3">
    <source>
        <dbReference type="Proteomes" id="UP000799770"/>
    </source>
</evidence>
<gene>
    <name evidence="2" type="ORF">BDV96DRAFT_684432</name>
</gene>
<reference evidence="2" key="1">
    <citation type="journal article" date="2020" name="Stud. Mycol.">
        <title>101 Dothideomycetes genomes: a test case for predicting lifestyles and emergence of pathogens.</title>
        <authorList>
            <person name="Haridas S."/>
            <person name="Albert R."/>
            <person name="Binder M."/>
            <person name="Bloem J."/>
            <person name="Labutti K."/>
            <person name="Salamov A."/>
            <person name="Andreopoulos B."/>
            <person name="Baker S."/>
            <person name="Barry K."/>
            <person name="Bills G."/>
            <person name="Bluhm B."/>
            <person name="Cannon C."/>
            <person name="Castanera R."/>
            <person name="Culley D."/>
            <person name="Daum C."/>
            <person name="Ezra D."/>
            <person name="Gonzalez J."/>
            <person name="Henrissat B."/>
            <person name="Kuo A."/>
            <person name="Liang C."/>
            <person name="Lipzen A."/>
            <person name="Lutzoni F."/>
            <person name="Magnuson J."/>
            <person name="Mondo S."/>
            <person name="Nolan M."/>
            <person name="Ohm R."/>
            <person name="Pangilinan J."/>
            <person name="Park H.-J."/>
            <person name="Ramirez L."/>
            <person name="Alfaro M."/>
            <person name="Sun H."/>
            <person name="Tritt A."/>
            <person name="Yoshinaga Y."/>
            <person name="Zwiers L.-H."/>
            <person name="Turgeon B."/>
            <person name="Goodwin S."/>
            <person name="Spatafora J."/>
            <person name="Crous P."/>
            <person name="Grigoriev I."/>
        </authorList>
    </citation>
    <scope>NUCLEOTIDE SEQUENCE</scope>
    <source>
        <strain evidence="2">CBS 627.86</strain>
    </source>
</reference>
<dbReference type="AlphaFoldDB" id="A0A6A5ZI80"/>
<proteinExistence type="predicted"/>
<feature type="region of interest" description="Disordered" evidence="1">
    <location>
        <begin position="242"/>
        <end position="266"/>
    </location>
</feature>
<evidence type="ECO:0000256" key="1">
    <source>
        <dbReference type="SAM" id="MobiDB-lite"/>
    </source>
</evidence>
<sequence>MPVRKGHGLMMSDEDLEAQLEEVNSGFSKLSVNNTDEGTVGRRHSLDLPKMQQNSRARVHKIPENYNRPHNSANADMGTEKTVAKVDVLKDRTNERHLSSAKAATASRSLARKAVSKSATPSTNDEAGRHADPRETSEVVDTDKKRKRLTEGFASNKNISQGLDDLSAMSDTRKQSLNTIEPKVTIDKSSDAATPNDDVPDELIPDLEDDDESDDEWVKLEYPPESDEAADSAMNRTLKIQGAASRRPVKGEDQKKGWFGALLGRK</sequence>
<dbReference type="EMBL" id="ML977316">
    <property type="protein sequence ID" value="KAF2118764.1"/>
    <property type="molecule type" value="Genomic_DNA"/>
</dbReference>
<feature type="compositionally biased region" description="Basic and acidic residues" evidence="1">
    <location>
        <begin position="126"/>
        <end position="144"/>
    </location>
</feature>